<feature type="transmembrane region" description="Helical" evidence="1">
    <location>
        <begin position="238"/>
        <end position="256"/>
    </location>
</feature>
<accession>A0AAU7PCZ4</accession>
<sequence length="364" mass="39486">MEQERRIDALTGIRGLAALMVVYDHLGEQGFFVGSDLHLGELGVMVFFTLSGFLMAFLYGDKDPSSRAIGRYAISRFARIAPAYLAIVILSYMIYTLVDPNFVYPIHNGNLLRHLLFSGNVSALWSIPPEVQFYAIFVGLWMSLHALRSKGNAAPLIVALALVVVLVTYRAQFPGTFVGSKIHYFCTGVVLGLIRSQVPATAGMTALACVQAAAIVLCVMVFTGVIDLDLGTARTLYLDLETAGFTGVFVFLFSFDTRLSARLLGNRLIRLCGDCSFSMYLLNAPVIYIALALLGDRAPQPALALPVLLAIVAASWLMYGWLEMPANTLLRRLGLRLLRQPATALGVHAPAMAATPVPAGDPVR</sequence>
<dbReference type="GO" id="GO:0000271">
    <property type="term" value="P:polysaccharide biosynthetic process"/>
    <property type="evidence" value="ECO:0007669"/>
    <property type="project" value="TreeGrafter"/>
</dbReference>
<dbReference type="InterPro" id="IPR002656">
    <property type="entry name" value="Acyl_transf_3_dom"/>
</dbReference>
<keyword evidence="1" id="KW-0472">Membrane</keyword>
<dbReference type="PANTHER" id="PTHR23028">
    <property type="entry name" value="ACETYLTRANSFERASE"/>
    <property type="match status" value="1"/>
</dbReference>
<gene>
    <name evidence="3" type="ORF">VZ068_08890</name>
</gene>
<evidence type="ECO:0000256" key="1">
    <source>
        <dbReference type="SAM" id="Phobius"/>
    </source>
</evidence>
<feature type="domain" description="Acyltransferase 3" evidence="2">
    <location>
        <begin position="8"/>
        <end position="319"/>
    </location>
</feature>
<evidence type="ECO:0000313" key="3">
    <source>
        <dbReference type="EMBL" id="XBS39596.1"/>
    </source>
</evidence>
<dbReference type="Pfam" id="PF01757">
    <property type="entry name" value="Acyl_transf_3"/>
    <property type="match status" value="1"/>
</dbReference>
<feature type="transmembrane region" description="Helical" evidence="1">
    <location>
        <begin position="177"/>
        <end position="194"/>
    </location>
</feature>
<keyword evidence="3" id="KW-0012">Acyltransferase</keyword>
<feature type="transmembrane region" description="Helical" evidence="1">
    <location>
        <begin position="303"/>
        <end position="322"/>
    </location>
</feature>
<organism evidence="3">
    <name type="scientific">Xanthomonas sp. 10-10</name>
    <dbReference type="NCBI Taxonomy" id="3115848"/>
    <lineage>
        <taxon>Bacteria</taxon>
        <taxon>Pseudomonadati</taxon>
        <taxon>Pseudomonadota</taxon>
        <taxon>Gammaproteobacteria</taxon>
        <taxon>Lysobacterales</taxon>
        <taxon>Lysobacteraceae</taxon>
        <taxon>Xanthomonas</taxon>
    </lineage>
</organism>
<dbReference type="GO" id="GO:0016020">
    <property type="term" value="C:membrane"/>
    <property type="evidence" value="ECO:0007669"/>
    <property type="project" value="TreeGrafter"/>
</dbReference>
<dbReference type="PANTHER" id="PTHR23028:SF131">
    <property type="entry name" value="BLR2367 PROTEIN"/>
    <property type="match status" value="1"/>
</dbReference>
<proteinExistence type="predicted"/>
<feature type="transmembrane region" description="Helical" evidence="1">
    <location>
        <begin position="131"/>
        <end position="147"/>
    </location>
</feature>
<dbReference type="EMBL" id="CP144460">
    <property type="protein sequence ID" value="XBS39596.1"/>
    <property type="molecule type" value="Genomic_DNA"/>
</dbReference>
<dbReference type="GO" id="GO:0016747">
    <property type="term" value="F:acyltransferase activity, transferring groups other than amino-acyl groups"/>
    <property type="evidence" value="ECO:0007669"/>
    <property type="project" value="InterPro"/>
</dbReference>
<feature type="transmembrane region" description="Helical" evidence="1">
    <location>
        <begin position="80"/>
        <end position="98"/>
    </location>
</feature>
<keyword evidence="1" id="KW-1133">Transmembrane helix</keyword>
<protein>
    <submittedName>
        <fullName evidence="3">Acyltransferase</fullName>
        <ecNumber evidence="3">2.3.-.-</ecNumber>
    </submittedName>
</protein>
<feature type="transmembrane region" description="Helical" evidence="1">
    <location>
        <begin position="268"/>
        <end position="291"/>
    </location>
</feature>
<feature type="transmembrane region" description="Helical" evidence="1">
    <location>
        <begin position="38"/>
        <end position="59"/>
    </location>
</feature>
<dbReference type="EC" id="2.3.-.-" evidence="3"/>
<evidence type="ECO:0000259" key="2">
    <source>
        <dbReference type="Pfam" id="PF01757"/>
    </source>
</evidence>
<dbReference type="RefSeq" id="WP_349657436.1">
    <property type="nucleotide sequence ID" value="NZ_CP144460.1"/>
</dbReference>
<keyword evidence="1" id="KW-0812">Transmembrane</keyword>
<dbReference type="AlphaFoldDB" id="A0AAU7PCZ4"/>
<feature type="transmembrane region" description="Helical" evidence="1">
    <location>
        <begin position="206"/>
        <end position="226"/>
    </location>
</feature>
<feature type="transmembrane region" description="Helical" evidence="1">
    <location>
        <begin position="154"/>
        <end position="171"/>
    </location>
</feature>
<dbReference type="InterPro" id="IPR050879">
    <property type="entry name" value="Acyltransferase_3"/>
</dbReference>
<name>A0AAU7PCZ4_9XANT</name>
<reference evidence="3" key="1">
    <citation type="submission" date="2024-02" db="EMBL/GenBank/DDBJ databases">
        <title>Complete genome sequence of Xanthomonas sp. 10-10.</title>
        <authorList>
            <person name="Biessy A."/>
            <person name="Ciotola M."/>
            <person name="Cadieux M."/>
            <person name="Soufiane B."/>
            <person name="Laforest M."/>
            <person name="Filion M."/>
        </authorList>
    </citation>
    <scope>NUCLEOTIDE SEQUENCE</scope>
    <source>
        <strain evidence="3">10-10</strain>
    </source>
</reference>
<keyword evidence="3" id="KW-0808">Transferase</keyword>